<comment type="caution">
    <text evidence="1">The sequence shown here is derived from an EMBL/GenBank/DDBJ whole genome shotgun (WGS) entry which is preliminary data.</text>
</comment>
<proteinExistence type="predicted"/>
<evidence type="ECO:0000313" key="2">
    <source>
        <dbReference type="Proteomes" id="UP000460650"/>
    </source>
</evidence>
<dbReference type="Proteomes" id="UP000460650">
    <property type="component" value="Unassembled WGS sequence"/>
</dbReference>
<dbReference type="EMBL" id="WBVY01000007">
    <property type="protein sequence ID" value="KAB2655060.1"/>
    <property type="molecule type" value="Genomic_DNA"/>
</dbReference>
<sequence length="125" mass="13922">MEGDMIVTLHASERMQQRAIPRRVVEAIIQYGAGKIVRGAESIMLDRNSLKMVAETDSRLALHREGNQQVCYSPFDYVETSARLAIVGITPGMTQALNALNASVMQSWQSDPSWSPPYRKNDGQL</sequence>
<dbReference type="AlphaFoldDB" id="A0A7V7VQS0"/>
<reference evidence="1 2" key="1">
    <citation type="submission" date="2019-09" db="EMBL/GenBank/DDBJ databases">
        <title>Taxonomic organization of the family Brucellaceae based on a phylogenomic approach.</title>
        <authorList>
            <person name="Leclercq S."/>
            <person name="Cloeckaert A."/>
            <person name="Zygmunt M.S."/>
        </authorList>
    </citation>
    <scope>NUCLEOTIDE SEQUENCE [LARGE SCALE GENOMIC DNA]</scope>
    <source>
        <strain evidence="1 2">TA93</strain>
    </source>
</reference>
<gene>
    <name evidence="1" type="ORF">F9K94_21115</name>
</gene>
<evidence type="ECO:0000313" key="1">
    <source>
        <dbReference type="EMBL" id="KAB2655060.1"/>
    </source>
</evidence>
<protein>
    <submittedName>
        <fullName evidence="1">DUF4258 domain-containing protein</fullName>
    </submittedName>
</protein>
<organism evidence="1 2">
    <name type="scientific">Brucella tritici</name>
    <dbReference type="NCBI Taxonomy" id="94626"/>
    <lineage>
        <taxon>Bacteria</taxon>
        <taxon>Pseudomonadati</taxon>
        <taxon>Pseudomonadota</taxon>
        <taxon>Alphaproteobacteria</taxon>
        <taxon>Hyphomicrobiales</taxon>
        <taxon>Brucellaceae</taxon>
        <taxon>Brucella/Ochrobactrum group</taxon>
        <taxon>Brucella</taxon>
    </lineage>
</organism>
<name>A0A7V7VQS0_9HYPH</name>
<accession>A0A7V7VQS0</accession>